<accession>A0A143PPX6</accession>
<proteinExistence type="predicted"/>
<feature type="domain" description="Recombinase zinc beta ribbon" evidence="1">
    <location>
        <begin position="32"/>
        <end position="94"/>
    </location>
</feature>
<reference evidence="2 3" key="1">
    <citation type="journal article" date="2016" name="Genome Announc.">
        <title>First Complete Genome Sequence of a Subdivision 6 Acidobacterium Strain.</title>
        <authorList>
            <person name="Huang S."/>
            <person name="Vieira S."/>
            <person name="Bunk B."/>
            <person name="Riedel T."/>
            <person name="Sproer C."/>
            <person name="Overmann J."/>
        </authorList>
    </citation>
    <scope>NUCLEOTIDE SEQUENCE [LARGE SCALE GENOMIC DNA]</scope>
    <source>
        <strain evidence="3">DSM 100886 HEG_-6_39</strain>
    </source>
</reference>
<evidence type="ECO:0000259" key="1">
    <source>
        <dbReference type="Pfam" id="PF13408"/>
    </source>
</evidence>
<name>A0A143PPX6_LUTPR</name>
<sequence length="278" mass="30263">MHGVRKARRAAYLEATGGRAYGRVNDRDSRYLLPGFARCAHCGGGLKVVTRSHGRRRAAFYVCSSSYDRGKSVCPVSQLTPMEDVDTAVLEALRDDVLRPEVLTQAVELALDQLEAGPSRSRLSHSERQTDALSAECVRLAAAIAAGGPIASLVQLLQGRDGERAAVEADLEALRRHTPMAVDRRGLRAELLRDLEDWRGLLTGAIEAGRQVLRALLHGPLMCVPQAGKGEPCLKFEGAIALDRVLRGRSCLLASPVWASWNQLEQWLRAVDGLRLAA</sequence>
<dbReference type="Proteomes" id="UP000076079">
    <property type="component" value="Chromosome"/>
</dbReference>
<dbReference type="AlphaFoldDB" id="A0A143PPX6"/>
<reference evidence="3" key="2">
    <citation type="submission" date="2016-04" db="EMBL/GenBank/DDBJ databases">
        <title>First Complete Genome Sequence of a Subdivision 6 Acidobacterium.</title>
        <authorList>
            <person name="Huang S."/>
            <person name="Vieira S."/>
            <person name="Bunk B."/>
            <person name="Riedel T."/>
            <person name="Sproeer C."/>
            <person name="Overmann J."/>
        </authorList>
    </citation>
    <scope>NUCLEOTIDE SEQUENCE [LARGE SCALE GENOMIC DNA]</scope>
    <source>
        <strain evidence="3">DSM 100886 HEG_-6_39</strain>
    </source>
</reference>
<dbReference type="EMBL" id="CP015136">
    <property type="protein sequence ID" value="AMY10662.1"/>
    <property type="molecule type" value="Genomic_DNA"/>
</dbReference>
<dbReference type="KEGG" id="abac:LuPra_03901"/>
<dbReference type="Pfam" id="PF13408">
    <property type="entry name" value="Zn_ribbon_recom"/>
    <property type="match status" value="1"/>
</dbReference>
<dbReference type="STRING" id="1855912.LuPra_03901"/>
<organism evidence="2 3">
    <name type="scientific">Luteitalea pratensis</name>
    <dbReference type="NCBI Taxonomy" id="1855912"/>
    <lineage>
        <taxon>Bacteria</taxon>
        <taxon>Pseudomonadati</taxon>
        <taxon>Acidobacteriota</taxon>
        <taxon>Vicinamibacteria</taxon>
        <taxon>Vicinamibacterales</taxon>
        <taxon>Vicinamibacteraceae</taxon>
        <taxon>Luteitalea</taxon>
    </lineage>
</organism>
<dbReference type="InterPro" id="IPR025827">
    <property type="entry name" value="Zn_ribbon_recom_dom"/>
</dbReference>
<gene>
    <name evidence="2" type="ORF">LuPra_03901</name>
</gene>
<evidence type="ECO:0000313" key="3">
    <source>
        <dbReference type="Proteomes" id="UP000076079"/>
    </source>
</evidence>
<keyword evidence="3" id="KW-1185">Reference proteome</keyword>
<evidence type="ECO:0000313" key="2">
    <source>
        <dbReference type="EMBL" id="AMY10662.1"/>
    </source>
</evidence>
<protein>
    <recommendedName>
        <fullName evidence="1">Recombinase zinc beta ribbon domain-containing protein</fullName>
    </recommendedName>
</protein>